<organism evidence="10 11">
    <name type="scientific">Anaeramoeba flamelloides</name>
    <dbReference type="NCBI Taxonomy" id="1746091"/>
    <lineage>
        <taxon>Eukaryota</taxon>
        <taxon>Metamonada</taxon>
        <taxon>Anaeramoebidae</taxon>
        <taxon>Anaeramoeba</taxon>
    </lineage>
</organism>
<evidence type="ECO:0000256" key="2">
    <source>
        <dbReference type="ARBA" id="ARBA00009776"/>
    </source>
</evidence>
<dbReference type="EMBL" id="JAOAOG010000292">
    <property type="protein sequence ID" value="KAJ6232429.1"/>
    <property type="molecule type" value="Genomic_DNA"/>
</dbReference>
<evidence type="ECO:0000256" key="5">
    <source>
        <dbReference type="ARBA" id="ARBA00022727"/>
    </source>
</evidence>
<dbReference type="PANTHER" id="PTHR10344">
    <property type="entry name" value="THYMIDYLATE KINASE"/>
    <property type="match status" value="1"/>
</dbReference>
<keyword evidence="8" id="KW-0067">ATP-binding</keyword>
<evidence type="ECO:0000313" key="10">
    <source>
        <dbReference type="EMBL" id="KAJ6232429.1"/>
    </source>
</evidence>
<evidence type="ECO:0000256" key="6">
    <source>
        <dbReference type="ARBA" id="ARBA00022741"/>
    </source>
</evidence>
<comment type="caution">
    <text evidence="10">The sequence shown here is derived from an EMBL/GenBank/DDBJ whole genome shotgun (WGS) entry which is preliminary data.</text>
</comment>
<evidence type="ECO:0000313" key="11">
    <source>
        <dbReference type="Proteomes" id="UP001150062"/>
    </source>
</evidence>
<evidence type="ECO:0000256" key="3">
    <source>
        <dbReference type="ARBA" id="ARBA00012980"/>
    </source>
</evidence>
<keyword evidence="6" id="KW-0547">Nucleotide-binding</keyword>
<protein>
    <recommendedName>
        <fullName evidence="3">dTMP kinase</fullName>
        <ecNumber evidence="3">2.7.4.9</ecNumber>
    </recommendedName>
</protein>
<dbReference type="HAMAP" id="MF_00165">
    <property type="entry name" value="Thymidylate_kinase"/>
    <property type="match status" value="1"/>
</dbReference>
<sequence length="210" mass="24212">MTTNRGAFIVFEGLDRSGKTTQTELLKKRLFEEKEQASLFKFPNRKSETGKLINNFLQKKTPLEGHAIHLLYSANRWEEKDNLLSKLNNGITVVSDRYAYSGVAYTSAKGIDIDWCKKSDSGLPKPDLVIWLEIPFEIAEKRGDYGEEIYETKEFQMKAKKMFDKLHDSNWISIDASLPIEEQADLIYNAVSKVIKKVKEESLPIQKIWM</sequence>
<comment type="pathway">
    <text evidence="1">Pyrimidine metabolism; dTTP biosynthesis.</text>
</comment>
<comment type="similarity">
    <text evidence="2">Belongs to the thymidylate kinase family.</text>
</comment>
<evidence type="ECO:0000256" key="1">
    <source>
        <dbReference type="ARBA" id="ARBA00004992"/>
    </source>
</evidence>
<dbReference type="Pfam" id="PF02223">
    <property type="entry name" value="Thymidylate_kin"/>
    <property type="match status" value="1"/>
</dbReference>
<reference evidence="10" key="1">
    <citation type="submission" date="2022-08" db="EMBL/GenBank/DDBJ databases">
        <title>Novel sulfate-reducing endosymbionts in the free-living metamonad Anaeramoeba.</title>
        <authorList>
            <person name="Jerlstrom-Hultqvist J."/>
            <person name="Cepicka I."/>
            <person name="Gallot-Lavallee L."/>
            <person name="Salas-Leiva D."/>
            <person name="Curtis B.A."/>
            <person name="Zahonova K."/>
            <person name="Pipaliya S."/>
            <person name="Dacks J."/>
            <person name="Roger A.J."/>
        </authorList>
    </citation>
    <scope>NUCLEOTIDE SEQUENCE</scope>
    <source>
        <strain evidence="10">Schooner1</strain>
    </source>
</reference>
<proteinExistence type="inferred from homology"/>
<evidence type="ECO:0000259" key="9">
    <source>
        <dbReference type="Pfam" id="PF02223"/>
    </source>
</evidence>
<dbReference type="EC" id="2.7.4.9" evidence="3"/>
<dbReference type="GO" id="GO:0016301">
    <property type="term" value="F:kinase activity"/>
    <property type="evidence" value="ECO:0007669"/>
    <property type="project" value="UniProtKB-KW"/>
</dbReference>
<dbReference type="SUPFAM" id="SSF52540">
    <property type="entry name" value="P-loop containing nucleoside triphosphate hydrolases"/>
    <property type="match status" value="1"/>
</dbReference>
<keyword evidence="4" id="KW-0808">Transferase</keyword>
<dbReference type="NCBIfam" id="TIGR00041">
    <property type="entry name" value="DTMP_kinase"/>
    <property type="match status" value="1"/>
</dbReference>
<feature type="domain" description="Thymidylate kinase-like" evidence="9">
    <location>
        <begin position="11"/>
        <end position="185"/>
    </location>
</feature>
<keyword evidence="11" id="KW-1185">Reference proteome</keyword>
<dbReference type="PROSITE" id="PS01331">
    <property type="entry name" value="THYMIDYLATE_KINASE"/>
    <property type="match status" value="1"/>
</dbReference>
<evidence type="ECO:0000256" key="4">
    <source>
        <dbReference type="ARBA" id="ARBA00022679"/>
    </source>
</evidence>
<dbReference type="InterPro" id="IPR039430">
    <property type="entry name" value="Thymidylate_kin-like_dom"/>
</dbReference>
<keyword evidence="7 10" id="KW-0418">Kinase</keyword>
<name>A0ABQ8XK12_9EUKA</name>
<dbReference type="InterPro" id="IPR018094">
    <property type="entry name" value="Thymidylate_kinase"/>
</dbReference>
<accession>A0ABQ8XK12</accession>
<dbReference type="InterPro" id="IPR018095">
    <property type="entry name" value="Thymidylate_kin_CS"/>
</dbReference>
<gene>
    <name evidence="10" type="ORF">M0813_04952</name>
</gene>
<dbReference type="PANTHER" id="PTHR10344:SF1">
    <property type="entry name" value="THYMIDYLATE KINASE"/>
    <property type="match status" value="1"/>
</dbReference>
<dbReference type="CDD" id="cd01672">
    <property type="entry name" value="TMPK"/>
    <property type="match status" value="1"/>
</dbReference>
<dbReference type="Proteomes" id="UP001150062">
    <property type="component" value="Unassembled WGS sequence"/>
</dbReference>
<dbReference type="InterPro" id="IPR027417">
    <property type="entry name" value="P-loop_NTPase"/>
</dbReference>
<evidence type="ECO:0000256" key="7">
    <source>
        <dbReference type="ARBA" id="ARBA00022777"/>
    </source>
</evidence>
<evidence type="ECO:0000256" key="8">
    <source>
        <dbReference type="ARBA" id="ARBA00022840"/>
    </source>
</evidence>
<keyword evidence="5" id="KW-0545">Nucleotide biosynthesis</keyword>
<dbReference type="Gene3D" id="3.40.50.300">
    <property type="entry name" value="P-loop containing nucleotide triphosphate hydrolases"/>
    <property type="match status" value="1"/>
</dbReference>